<evidence type="ECO:0000313" key="4">
    <source>
        <dbReference type="Proteomes" id="UP000722989"/>
    </source>
</evidence>
<protein>
    <recommendedName>
        <fullName evidence="5">DUF4129 domain-containing protein</fullName>
    </recommendedName>
</protein>
<feature type="region of interest" description="Disordered" evidence="1">
    <location>
        <begin position="1"/>
        <end position="31"/>
    </location>
</feature>
<keyword evidence="2" id="KW-0472">Membrane</keyword>
<evidence type="ECO:0000313" key="3">
    <source>
        <dbReference type="EMBL" id="NJC70251.1"/>
    </source>
</evidence>
<keyword evidence="2" id="KW-0812">Transmembrane</keyword>
<evidence type="ECO:0000256" key="1">
    <source>
        <dbReference type="SAM" id="MobiDB-lite"/>
    </source>
</evidence>
<accession>A0ABX0XW32</accession>
<gene>
    <name evidence="3" type="ORF">HC031_11090</name>
</gene>
<dbReference type="EMBL" id="JAATVY010000005">
    <property type="protein sequence ID" value="NJC70251.1"/>
    <property type="molecule type" value="Genomic_DNA"/>
</dbReference>
<comment type="caution">
    <text evidence="3">The sequence shown here is derived from an EMBL/GenBank/DDBJ whole genome shotgun (WGS) entry which is preliminary data.</text>
</comment>
<organism evidence="3 4">
    <name type="scientific">Planosporangium thailandense</name>
    <dbReference type="NCBI Taxonomy" id="765197"/>
    <lineage>
        <taxon>Bacteria</taxon>
        <taxon>Bacillati</taxon>
        <taxon>Actinomycetota</taxon>
        <taxon>Actinomycetes</taxon>
        <taxon>Micromonosporales</taxon>
        <taxon>Micromonosporaceae</taxon>
        <taxon>Planosporangium</taxon>
    </lineage>
</organism>
<feature type="transmembrane region" description="Helical" evidence="2">
    <location>
        <begin position="36"/>
        <end position="54"/>
    </location>
</feature>
<sequence length="197" mass="21796">MARERDVGIDDLLGAPAEGEAEPQPGTGRPVRSRRWWTALVAAVVSGAAYVVSLPLGLKIPYILLFSGCFALLAVRRAVRAVAAPRMTIGTDRPSPVAARIDPTRVPDGIELALGRWDTRLSESERDPKRFMSIVRPRLAEIADERLRQRHGVSRVDDPARARQLMGERLWTFLFSPLGAVPNPRELADVVEDMEKL</sequence>
<dbReference type="RefSeq" id="WP_167925132.1">
    <property type="nucleotide sequence ID" value="NZ_JAATVY010000005.1"/>
</dbReference>
<proteinExistence type="predicted"/>
<dbReference type="Proteomes" id="UP000722989">
    <property type="component" value="Unassembled WGS sequence"/>
</dbReference>
<evidence type="ECO:0008006" key="5">
    <source>
        <dbReference type="Google" id="ProtNLM"/>
    </source>
</evidence>
<name>A0ABX0XW32_9ACTN</name>
<keyword evidence="2" id="KW-1133">Transmembrane helix</keyword>
<evidence type="ECO:0000256" key="2">
    <source>
        <dbReference type="SAM" id="Phobius"/>
    </source>
</evidence>
<reference evidence="3 4" key="1">
    <citation type="submission" date="2020-03" db="EMBL/GenBank/DDBJ databases">
        <title>WGS of the type strain of Planosporangium spp.</title>
        <authorList>
            <person name="Thawai C."/>
        </authorList>
    </citation>
    <scope>NUCLEOTIDE SEQUENCE [LARGE SCALE GENOMIC DNA]</scope>
    <source>
        <strain evidence="3 4">TBRC 5610</strain>
    </source>
</reference>
<keyword evidence="4" id="KW-1185">Reference proteome</keyword>
<feature type="transmembrane region" description="Helical" evidence="2">
    <location>
        <begin position="60"/>
        <end position="79"/>
    </location>
</feature>